<reference evidence="2" key="1">
    <citation type="journal article" date="2011" name="Genome Biol.">
        <title>Comparative genomics of the social amoebae Dictyostelium discoideum and Dictyostelium purpureum.</title>
        <authorList>
            <consortium name="US DOE Joint Genome Institute (JGI-PGF)"/>
            <person name="Sucgang R."/>
            <person name="Kuo A."/>
            <person name="Tian X."/>
            <person name="Salerno W."/>
            <person name="Parikh A."/>
            <person name="Feasley C.L."/>
            <person name="Dalin E."/>
            <person name="Tu H."/>
            <person name="Huang E."/>
            <person name="Barry K."/>
            <person name="Lindquist E."/>
            <person name="Shapiro H."/>
            <person name="Bruce D."/>
            <person name="Schmutz J."/>
            <person name="Salamov A."/>
            <person name="Fey P."/>
            <person name="Gaudet P."/>
            <person name="Anjard C."/>
            <person name="Babu M.M."/>
            <person name="Basu S."/>
            <person name="Bushmanova Y."/>
            <person name="van der Wel H."/>
            <person name="Katoh-Kurasawa M."/>
            <person name="Dinh C."/>
            <person name="Coutinho P.M."/>
            <person name="Saito T."/>
            <person name="Elias M."/>
            <person name="Schaap P."/>
            <person name="Kay R.R."/>
            <person name="Henrissat B."/>
            <person name="Eichinger L."/>
            <person name="Rivero F."/>
            <person name="Putnam N.H."/>
            <person name="West C.M."/>
            <person name="Loomis W.F."/>
            <person name="Chisholm R.L."/>
            <person name="Shaulsky G."/>
            <person name="Strassmann J.E."/>
            <person name="Queller D.C."/>
            <person name="Kuspa A."/>
            <person name="Grigoriev I.V."/>
        </authorList>
    </citation>
    <scope>NUCLEOTIDE SEQUENCE [LARGE SCALE GENOMIC DNA]</scope>
    <source>
        <strain evidence="2">QSDP1</strain>
    </source>
</reference>
<organism evidence="1 2">
    <name type="scientific">Dictyostelium purpureum</name>
    <name type="common">Slime mold</name>
    <dbReference type="NCBI Taxonomy" id="5786"/>
    <lineage>
        <taxon>Eukaryota</taxon>
        <taxon>Amoebozoa</taxon>
        <taxon>Evosea</taxon>
        <taxon>Eumycetozoa</taxon>
        <taxon>Dictyostelia</taxon>
        <taxon>Dictyosteliales</taxon>
        <taxon>Dictyosteliaceae</taxon>
        <taxon>Dictyostelium</taxon>
    </lineage>
</organism>
<dbReference type="Proteomes" id="UP000001064">
    <property type="component" value="Unassembled WGS sequence"/>
</dbReference>
<dbReference type="VEuPathDB" id="AmoebaDB:DICPUDRAFT_158541"/>
<evidence type="ECO:0000313" key="2">
    <source>
        <dbReference type="Proteomes" id="UP000001064"/>
    </source>
</evidence>
<dbReference type="AlphaFoldDB" id="F1A1V2"/>
<evidence type="ECO:0000313" key="1">
    <source>
        <dbReference type="EMBL" id="EGC29824.1"/>
    </source>
</evidence>
<accession>F1A1V2</accession>
<dbReference type="KEGG" id="dpp:DICPUDRAFT_158541"/>
<name>F1A1V2_DICPU</name>
<dbReference type="RefSeq" id="XP_003293645.1">
    <property type="nucleotide sequence ID" value="XM_003293597.1"/>
</dbReference>
<proteinExistence type="predicted"/>
<dbReference type="GeneID" id="10504961"/>
<gene>
    <name evidence="1" type="ORF">DICPUDRAFT_158541</name>
</gene>
<dbReference type="EMBL" id="GL871387">
    <property type="protein sequence ID" value="EGC29824.1"/>
    <property type="molecule type" value="Genomic_DNA"/>
</dbReference>
<keyword evidence="2" id="KW-1185">Reference proteome</keyword>
<dbReference type="InParanoid" id="F1A1V2"/>
<sequence length="58" mass="6825">MSLLRNITSNIYEVRYINSNINNSFNNNIDQTIRNKISTSGSDTSYRSRCRWIGLYVF</sequence>
<protein>
    <submittedName>
        <fullName evidence="1">Uncharacterized protein</fullName>
    </submittedName>
</protein>